<evidence type="ECO:0000313" key="1">
    <source>
        <dbReference type="EMBL" id="OQO09360.1"/>
    </source>
</evidence>
<protein>
    <submittedName>
        <fullName evidence="1">Uncharacterized protein</fullName>
    </submittedName>
</protein>
<name>A0A1V8TDA2_9PEZI</name>
<sequence>MESALITKFDTNQHSFITAAWRPPYHLHLNQATTSTFITGYLLDTIFDFSSLDTSAALALCAPWLNSLPKSCPLKRIHHLRFACSYTAWSPPLDCAALWKALQMISDKEADQIALEDVDPSAYTRLLRILNEEIEALADPRQETRVRRDLREEGGWSYASTRAEMRVQWCGLDEVVHEVWMALGYESAEDTLIRDVQRGCRNKDDGQ</sequence>
<reference evidence="2" key="1">
    <citation type="submission" date="2017-03" db="EMBL/GenBank/DDBJ databases">
        <title>Genomes of endolithic fungi from Antarctica.</title>
        <authorList>
            <person name="Coleine C."/>
            <person name="Masonjones S."/>
            <person name="Stajich J.E."/>
        </authorList>
    </citation>
    <scope>NUCLEOTIDE SEQUENCE [LARGE SCALE GENOMIC DNA]</scope>
    <source>
        <strain evidence="2">CCFEE 5527</strain>
    </source>
</reference>
<evidence type="ECO:0000313" key="2">
    <source>
        <dbReference type="Proteomes" id="UP000192596"/>
    </source>
</evidence>
<proteinExistence type="predicted"/>
<dbReference type="InParanoid" id="A0A1V8TDA2"/>
<gene>
    <name evidence="1" type="ORF">B0A48_04758</name>
</gene>
<dbReference type="Proteomes" id="UP000192596">
    <property type="component" value="Unassembled WGS sequence"/>
</dbReference>
<accession>A0A1V8TDA2</accession>
<dbReference type="EMBL" id="NAJO01000010">
    <property type="protein sequence ID" value="OQO09360.1"/>
    <property type="molecule type" value="Genomic_DNA"/>
</dbReference>
<dbReference type="AlphaFoldDB" id="A0A1V8TDA2"/>
<organism evidence="1 2">
    <name type="scientific">Cryoendolithus antarcticus</name>
    <dbReference type="NCBI Taxonomy" id="1507870"/>
    <lineage>
        <taxon>Eukaryota</taxon>
        <taxon>Fungi</taxon>
        <taxon>Dikarya</taxon>
        <taxon>Ascomycota</taxon>
        <taxon>Pezizomycotina</taxon>
        <taxon>Dothideomycetes</taxon>
        <taxon>Dothideomycetidae</taxon>
        <taxon>Cladosporiales</taxon>
        <taxon>Cladosporiaceae</taxon>
        <taxon>Cryoendolithus</taxon>
    </lineage>
</organism>
<comment type="caution">
    <text evidence="1">The sequence shown here is derived from an EMBL/GenBank/DDBJ whole genome shotgun (WGS) entry which is preliminary data.</text>
</comment>
<keyword evidence="2" id="KW-1185">Reference proteome</keyword>